<dbReference type="GO" id="GO:0055085">
    <property type="term" value="P:transmembrane transport"/>
    <property type="evidence" value="ECO:0007669"/>
    <property type="project" value="InterPro"/>
</dbReference>
<dbReference type="AlphaFoldDB" id="A0A3A9B5P7"/>
<feature type="transmembrane region" description="Helical" evidence="7">
    <location>
        <begin position="125"/>
        <end position="147"/>
    </location>
</feature>
<evidence type="ECO:0000256" key="7">
    <source>
        <dbReference type="RuleBase" id="RU363032"/>
    </source>
</evidence>
<evidence type="ECO:0000256" key="4">
    <source>
        <dbReference type="ARBA" id="ARBA00022692"/>
    </source>
</evidence>
<dbReference type="Pfam" id="PF00528">
    <property type="entry name" value="BPD_transp_1"/>
    <property type="match status" value="1"/>
</dbReference>
<evidence type="ECO:0000313" key="10">
    <source>
        <dbReference type="Proteomes" id="UP000280696"/>
    </source>
</evidence>
<keyword evidence="5 7" id="KW-1133">Transmembrane helix</keyword>
<organism evidence="9 10">
    <name type="scientific">Parablautia intestinalis</name>
    <dbReference type="NCBI Taxonomy" id="2320100"/>
    <lineage>
        <taxon>Bacteria</taxon>
        <taxon>Bacillati</taxon>
        <taxon>Bacillota</taxon>
        <taxon>Clostridia</taxon>
        <taxon>Lachnospirales</taxon>
        <taxon>Lachnospiraceae</taxon>
        <taxon>Parablautia</taxon>
    </lineage>
</organism>
<feature type="transmembrane region" description="Helical" evidence="7">
    <location>
        <begin position="27"/>
        <end position="48"/>
    </location>
</feature>
<keyword evidence="10" id="KW-1185">Reference proteome</keyword>
<feature type="domain" description="ABC transmembrane type-1" evidence="8">
    <location>
        <begin position="90"/>
        <end position="286"/>
    </location>
</feature>
<dbReference type="InterPro" id="IPR035906">
    <property type="entry name" value="MetI-like_sf"/>
</dbReference>
<comment type="caution">
    <text evidence="9">The sequence shown here is derived from an EMBL/GenBank/DDBJ whole genome shotgun (WGS) entry which is preliminary data.</text>
</comment>
<dbReference type="PANTHER" id="PTHR43744:SF12">
    <property type="entry name" value="ABC TRANSPORTER PERMEASE PROTEIN MG189-RELATED"/>
    <property type="match status" value="1"/>
</dbReference>
<keyword evidence="4 7" id="KW-0812">Transmembrane</keyword>
<evidence type="ECO:0000256" key="2">
    <source>
        <dbReference type="ARBA" id="ARBA00022448"/>
    </source>
</evidence>
<dbReference type="SUPFAM" id="SSF161098">
    <property type="entry name" value="MetI-like"/>
    <property type="match status" value="1"/>
</dbReference>
<gene>
    <name evidence="9" type="ORF">D7V94_00670</name>
</gene>
<dbReference type="CDD" id="cd06261">
    <property type="entry name" value="TM_PBP2"/>
    <property type="match status" value="1"/>
</dbReference>
<name>A0A3A9B5P7_9FIRM</name>
<comment type="similarity">
    <text evidence="7">Belongs to the binding-protein-dependent transport system permease family.</text>
</comment>
<keyword evidence="3" id="KW-1003">Cell membrane</keyword>
<evidence type="ECO:0000256" key="6">
    <source>
        <dbReference type="ARBA" id="ARBA00023136"/>
    </source>
</evidence>
<proteinExistence type="inferred from homology"/>
<evidence type="ECO:0000256" key="5">
    <source>
        <dbReference type="ARBA" id="ARBA00022989"/>
    </source>
</evidence>
<dbReference type="EMBL" id="RAYQ01000001">
    <property type="protein sequence ID" value="RKI94125.1"/>
    <property type="molecule type" value="Genomic_DNA"/>
</dbReference>
<keyword evidence="2 7" id="KW-0813">Transport</keyword>
<dbReference type="GO" id="GO:0005886">
    <property type="term" value="C:plasma membrane"/>
    <property type="evidence" value="ECO:0007669"/>
    <property type="project" value="UniProtKB-SubCell"/>
</dbReference>
<feature type="transmembrane region" description="Helical" evidence="7">
    <location>
        <begin position="94"/>
        <end position="116"/>
    </location>
</feature>
<evidence type="ECO:0000256" key="3">
    <source>
        <dbReference type="ARBA" id="ARBA00022475"/>
    </source>
</evidence>
<protein>
    <submittedName>
        <fullName evidence="9">Carbohydrate ABC transporter permease</fullName>
    </submittedName>
</protein>
<dbReference type="PROSITE" id="PS50928">
    <property type="entry name" value="ABC_TM1"/>
    <property type="match status" value="1"/>
</dbReference>
<dbReference type="Proteomes" id="UP000280696">
    <property type="component" value="Unassembled WGS sequence"/>
</dbReference>
<accession>A0A3A9B5P7</accession>
<dbReference type="PANTHER" id="PTHR43744">
    <property type="entry name" value="ABC TRANSPORTER PERMEASE PROTEIN MG189-RELATED-RELATED"/>
    <property type="match status" value="1"/>
</dbReference>
<evidence type="ECO:0000259" key="8">
    <source>
        <dbReference type="PROSITE" id="PS50928"/>
    </source>
</evidence>
<reference evidence="9 10" key="1">
    <citation type="submission" date="2018-09" db="EMBL/GenBank/DDBJ databases">
        <title>Murine metabolic-syndrome-specific gut microbial biobank.</title>
        <authorList>
            <person name="Liu C."/>
        </authorList>
    </citation>
    <scope>NUCLEOTIDE SEQUENCE [LARGE SCALE GENOMIC DNA]</scope>
    <source>
        <strain evidence="9 10">0.1xD8-82</strain>
    </source>
</reference>
<dbReference type="OrthoDB" id="4821463at2"/>
<evidence type="ECO:0000313" key="9">
    <source>
        <dbReference type="EMBL" id="RKI94125.1"/>
    </source>
</evidence>
<dbReference type="InterPro" id="IPR000515">
    <property type="entry name" value="MetI-like"/>
</dbReference>
<feature type="transmembrane region" description="Helical" evidence="7">
    <location>
        <begin position="159"/>
        <end position="178"/>
    </location>
</feature>
<evidence type="ECO:0000256" key="1">
    <source>
        <dbReference type="ARBA" id="ARBA00004651"/>
    </source>
</evidence>
<keyword evidence="6 7" id="KW-0472">Membrane</keyword>
<comment type="subcellular location">
    <subcellularLocation>
        <location evidence="1 7">Cell membrane</location>
        <topology evidence="1 7">Multi-pass membrane protein</topology>
    </subcellularLocation>
</comment>
<dbReference type="Gene3D" id="1.10.3720.10">
    <property type="entry name" value="MetI-like"/>
    <property type="match status" value="1"/>
</dbReference>
<sequence>MKGRGLAMKANNKQTLYTITNPRKSNLMTFFAFLFCLYSLLPYVWLFINATKTQRDFASTFGLSFGSRFALWENIVSVFTYHDGIFIRWLMNSVFYTVVSTVVSTLLAALAGYALAKLHFRGKNIVLLIILGSISVPGIALAIPQFLLFSKMGITNTPWAVLIPSFVSPFGVYLMWIFSAQSVPTGLLEAAEIDGAGPWRTFFQISLPLLAPALVTVFLFAFVSVWNNFFLPLVMLKDTNLYPLTLGLYQWNLMGSSAGGSGEMIQNLVLTGALLTIIPLIIAFLSLQKYWQSGLSLGAEKG</sequence>
<feature type="transmembrane region" description="Helical" evidence="7">
    <location>
        <begin position="264"/>
        <end position="287"/>
    </location>
</feature>
<feature type="transmembrane region" description="Helical" evidence="7">
    <location>
        <begin position="207"/>
        <end position="226"/>
    </location>
</feature>